<dbReference type="eggNOG" id="COG1587">
    <property type="taxonomic scope" value="Bacteria"/>
</dbReference>
<comment type="function">
    <text evidence="6 9">Catalyzes cyclization of the linear tetrapyrrole, hydroxymethylbilane, to the macrocyclic uroporphyrinogen III.</text>
</comment>
<dbReference type="UniPathway" id="UPA00251">
    <property type="reaction ID" value="UER00320"/>
</dbReference>
<evidence type="ECO:0000313" key="12">
    <source>
        <dbReference type="Proteomes" id="UP000186110"/>
    </source>
</evidence>
<dbReference type="InterPro" id="IPR003754">
    <property type="entry name" value="4pyrrol_synth_uPrphyn_synth"/>
</dbReference>
<evidence type="ECO:0000313" key="11">
    <source>
        <dbReference type="EMBL" id="APW43658.1"/>
    </source>
</evidence>
<name>A0A1P8KCJ2_9BURK</name>
<evidence type="ECO:0000256" key="8">
    <source>
        <dbReference type="ARBA" id="ARBA00048617"/>
    </source>
</evidence>
<feature type="domain" description="Tetrapyrrole biosynthesis uroporphyrinogen III synthase" evidence="10">
    <location>
        <begin position="15"/>
        <end position="257"/>
    </location>
</feature>
<dbReference type="InterPro" id="IPR036108">
    <property type="entry name" value="4pyrrol_syn_uPrphyn_synt_sf"/>
</dbReference>
<keyword evidence="4 9" id="KW-0456">Lyase</keyword>
<comment type="pathway">
    <text evidence="1 9">Porphyrin-containing compound metabolism; protoporphyrin-IX biosynthesis; coproporphyrinogen-III from 5-aminolevulinate: step 3/4.</text>
</comment>
<evidence type="ECO:0000256" key="2">
    <source>
        <dbReference type="ARBA" id="ARBA00008133"/>
    </source>
</evidence>
<comment type="similarity">
    <text evidence="2 9">Belongs to the uroporphyrinogen-III synthase family.</text>
</comment>
<evidence type="ECO:0000256" key="9">
    <source>
        <dbReference type="RuleBase" id="RU366031"/>
    </source>
</evidence>
<keyword evidence="12" id="KW-1185">Reference proteome</keyword>
<evidence type="ECO:0000256" key="7">
    <source>
        <dbReference type="ARBA" id="ARBA00040167"/>
    </source>
</evidence>
<dbReference type="STRING" id="1484693.RS694_14690"/>
<dbReference type="InterPro" id="IPR039793">
    <property type="entry name" value="UROS/Hem4"/>
</dbReference>
<organism evidence="11 12">
    <name type="scientific">Rhodoferax saidenbachensis</name>
    <dbReference type="NCBI Taxonomy" id="1484693"/>
    <lineage>
        <taxon>Bacteria</taxon>
        <taxon>Pseudomonadati</taxon>
        <taxon>Pseudomonadota</taxon>
        <taxon>Betaproteobacteria</taxon>
        <taxon>Burkholderiales</taxon>
        <taxon>Comamonadaceae</taxon>
        <taxon>Rhodoferax</taxon>
    </lineage>
</organism>
<dbReference type="KEGG" id="rsb:RS694_14690"/>
<dbReference type="PANTHER" id="PTHR38042:SF1">
    <property type="entry name" value="UROPORPHYRINOGEN-III SYNTHASE, CHLOROPLASTIC"/>
    <property type="match status" value="1"/>
</dbReference>
<dbReference type="AlphaFoldDB" id="A0A1P8KCJ2"/>
<comment type="catalytic activity">
    <reaction evidence="8 9">
        <text>hydroxymethylbilane = uroporphyrinogen III + H2O</text>
        <dbReference type="Rhea" id="RHEA:18965"/>
        <dbReference type="ChEBI" id="CHEBI:15377"/>
        <dbReference type="ChEBI" id="CHEBI:57308"/>
        <dbReference type="ChEBI" id="CHEBI:57845"/>
        <dbReference type="EC" id="4.2.1.75"/>
    </reaction>
</comment>
<sequence length="264" mass="27887">MRVIVTRPLSEARKWVDALSQAGYDALPLPLIAVSAAPDLQAVRAAWERLPRYDAVMFVSGNAVDHFFALKGAVAHVFSAQEAIKTRAFVPGPGSYSALLRAGVEAACIDAPDREAGQFDSEALWAVVRAQVQPGYRVLIVRGTGSVAGPSDEGVGRDWFAGQVLAAGGTVDFVVAYQRHRPSLSAADLALTAQAAQDGSVWLFSSSEAITNLQALCPDQSWGQARAVVTHARIAQAARDAGFAVVCESRPTLAALMASIESLQ</sequence>
<dbReference type="RefSeq" id="WP_029709124.1">
    <property type="nucleotide sequence ID" value="NZ_CP019239.1"/>
</dbReference>
<dbReference type="GO" id="GO:0004852">
    <property type="term" value="F:uroporphyrinogen-III synthase activity"/>
    <property type="evidence" value="ECO:0007669"/>
    <property type="project" value="UniProtKB-UniRule"/>
</dbReference>
<accession>A0A1P8KCJ2</accession>
<dbReference type="EMBL" id="CP019239">
    <property type="protein sequence ID" value="APW43658.1"/>
    <property type="molecule type" value="Genomic_DNA"/>
</dbReference>
<gene>
    <name evidence="11" type="ORF">RS694_14690</name>
</gene>
<dbReference type="SUPFAM" id="SSF69618">
    <property type="entry name" value="HemD-like"/>
    <property type="match status" value="1"/>
</dbReference>
<evidence type="ECO:0000259" key="10">
    <source>
        <dbReference type="Pfam" id="PF02602"/>
    </source>
</evidence>
<keyword evidence="5 9" id="KW-0627">Porphyrin biosynthesis</keyword>
<protein>
    <recommendedName>
        <fullName evidence="7 9">Uroporphyrinogen-III synthase</fullName>
        <ecNumber evidence="3 9">4.2.1.75</ecNumber>
    </recommendedName>
</protein>
<proteinExistence type="inferred from homology"/>
<dbReference type="Proteomes" id="UP000186110">
    <property type="component" value="Chromosome"/>
</dbReference>
<evidence type="ECO:0000256" key="3">
    <source>
        <dbReference type="ARBA" id="ARBA00013109"/>
    </source>
</evidence>
<evidence type="ECO:0000256" key="4">
    <source>
        <dbReference type="ARBA" id="ARBA00023239"/>
    </source>
</evidence>
<dbReference type="GO" id="GO:0006782">
    <property type="term" value="P:protoporphyrinogen IX biosynthetic process"/>
    <property type="evidence" value="ECO:0007669"/>
    <property type="project" value="UniProtKB-UniRule"/>
</dbReference>
<reference evidence="11 12" key="1">
    <citation type="submission" date="2017-01" db="EMBL/GenBank/DDBJ databases">
        <authorList>
            <person name="Mah S.A."/>
            <person name="Swanson W.J."/>
            <person name="Moy G.W."/>
            <person name="Vacquier V.D."/>
        </authorList>
    </citation>
    <scope>NUCLEOTIDE SEQUENCE [LARGE SCALE GENOMIC DNA]</scope>
    <source>
        <strain evidence="11 12">DSM 22694</strain>
    </source>
</reference>
<dbReference type="GO" id="GO:0006780">
    <property type="term" value="P:uroporphyrinogen III biosynthetic process"/>
    <property type="evidence" value="ECO:0007669"/>
    <property type="project" value="UniProtKB-UniRule"/>
</dbReference>
<dbReference type="Gene3D" id="3.40.50.10090">
    <property type="match status" value="2"/>
</dbReference>
<dbReference type="PANTHER" id="PTHR38042">
    <property type="entry name" value="UROPORPHYRINOGEN-III SYNTHASE, CHLOROPLASTIC"/>
    <property type="match status" value="1"/>
</dbReference>
<dbReference type="EC" id="4.2.1.75" evidence="3 9"/>
<dbReference type="CDD" id="cd06578">
    <property type="entry name" value="HemD"/>
    <property type="match status" value="1"/>
</dbReference>
<evidence type="ECO:0000256" key="1">
    <source>
        <dbReference type="ARBA" id="ARBA00004772"/>
    </source>
</evidence>
<dbReference type="Pfam" id="PF02602">
    <property type="entry name" value="HEM4"/>
    <property type="match status" value="1"/>
</dbReference>
<evidence type="ECO:0000256" key="5">
    <source>
        <dbReference type="ARBA" id="ARBA00023244"/>
    </source>
</evidence>
<evidence type="ECO:0000256" key="6">
    <source>
        <dbReference type="ARBA" id="ARBA00037589"/>
    </source>
</evidence>